<gene>
    <name evidence="2" type="ORF">PC9H_005707</name>
</gene>
<dbReference type="Proteomes" id="UP000623687">
    <property type="component" value="Unassembled WGS sequence"/>
</dbReference>
<evidence type="ECO:0000313" key="2">
    <source>
        <dbReference type="EMBL" id="KAF7433742.1"/>
    </source>
</evidence>
<dbReference type="RefSeq" id="XP_036633769.1">
    <property type="nucleotide sequence ID" value="XM_036775267.1"/>
</dbReference>
<name>A0A8H7A4E1_PLEOS</name>
<accession>A0A8H7A4E1</accession>
<comment type="caution">
    <text evidence="2">The sequence shown here is derived from an EMBL/GenBank/DDBJ whole genome shotgun (WGS) entry which is preliminary data.</text>
</comment>
<dbReference type="OrthoDB" id="2955128at2759"/>
<sequence length="219" mass="23218">MHIFDITSLIIGLAVSPGVLGAALKADALRPASNVEVVTIGEHTITMTTTPVSPARLARLPLNSPGRNRSATPETSLSKRVINNGCEFGCGGADFCSNDLSLSPDPPLLADCQALKSALDQRAQDELTDTFPCNIPKSPSCPNFVVPPGFKRTYSLGTCLVGFVNLNPDGGPDLGFCDYLMAGTMLGFYEDCITNQGFTGEVCFSDNVGFEWGLEVRHG</sequence>
<dbReference type="AlphaFoldDB" id="A0A8H7A4E1"/>
<dbReference type="EMBL" id="JACETU010000003">
    <property type="protein sequence ID" value="KAF7433742.1"/>
    <property type="molecule type" value="Genomic_DNA"/>
</dbReference>
<keyword evidence="1" id="KW-0732">Signal</keyword>
<protein>
    <submittedName>
        <fullName evidence="2">Uncharacterized protein</fullName>
    </submittedName>
</protein>
<evidence type="ECO:0000256" key="1">
    <source>
        <dbReference type="SAM" id="SignalP"/>
    </source>
</evidence>
<evidence type="ECO:0000313" key="3">
    <source>
        <dbReference type="Proteomes" id="UP000623687"/>
    </source>
</evidence>
<reference evidence="2" key="1">
    <citation type="submission" date="2019-07" db="EMBL/GenBank/DDBJ databases">
        <authorList>
            <person name="Palmer J.M."/>
        </authorList>
    </citation>
    <scope>NUCLEOTIDE SEQUENCE</scope>
    <source>
        <strain evidence="2">PC9</strain>
    </source>
</reference>
<proteinExistence type="predicted"/>
<keyword evidence="3" id="KW-1185">Reference proteome</keyword>
<feature type="chain" id="PRO_5034231334" evidence="1">
    <location>
        <begin position="22"/>
        <end position="219"/>
    </location>
</feature>
<feature type="signal peptide" evidence="1">
    <location>
        <begin position="1"/>
        <end position="21"/>
    </location>
</feature>
<dbReference type="GeneID" id="59375525"/>
<organism evidence="2 3">
    <name type="scientific">Pleurotus ostreatus</name>
    <name type="common">Oyster mushroom</name>
    <name type="synonym">White-rot fungus</name>
    <dbReference type="NCBI Taxonomy" id="5322"/>
    <lineage>
        <taxon>Eukaryota</taxon>
        <taxon>Fungi</taxon>
        <taxon>Dikarya</taxon>
        <taxon>Basidiomycota</taxon>
        <taxon>Agaricomycotina</taxon>
        <taxon>Agaricomycetes</taxon>
        <taxon>Agaricomycetidae</taxon>
        <taxon>Agaricales</taxon>
        <taxon>Pleurotineae</taxon>
        <taxon>Pleurotaceae</taxon>
        <taxon>Pleurotus</taxon>
    </lineage>
</organism>
<dbReference type="VEuPathDB" id="FungiDB:PC9H_005707"/>